<feature type="signal peptide" evidence="1">
    <location>
        <begin position="1"/>
        <end position="20"/>
    </location>
</feature>
<organism evidence="2 3">
    <name type="scientific">Urbifossiella limnaea</name>
    <dbReference type="NCBI Taxonomy" id="2528023"/>
    <lineage>
        <taxon>Bacteria</taxon>
        <taxon>Pseudomonadati</taxon>
        <taxon>Planctomycetota</taxon>
        <taxon>Planctomycetia</taxon>
        <taxon>Gemmatales</taxon>
        <taxon>Gemmataceae</taxon>
        <taxon>Urbifossiella</taxon>
    </lineage>
</organism>
<dbReference type="OrthoDB" id="289227at2"/>
<dbReference type="EMBL" id="CP036273">
    <property type="protein sequence ID" value="QDU23391.1"/>
    <property type="molecule type" value="Genomic_DNA"/>
</dbReference>
<sequence length="143" mass="14891" precursor="true">MTRFTPAVAFALATLAVASAQPADELKGAAGKWTVTKAALGGKDVTKAFKGVELVLAPDGAYTLSLSGETDKGTVKVDAAKTPKQMDIIGNDGPNAGKTFKTIYKLAGDTMTVCYELGDGPRPTAFESKAGTKVFLAEYKRAK</sequence>
<evidence type="ECO:0000313" key="3">
    <source>
        <dbReference type="Proteomes" id="UP000319576"/>
    </source>
</evidence>
<dbReference type="Proteomes" id="UP000319576">
    <property type="component" value="Chromosome"/>
</dbReference>
<reference evidence="2 3" key="1">
    <citation type="submission" date="2019-02" db="EMBL/GenBank/DDBJ databases">
        <title>Deep-cultivation of Planctomycetes and their phenomic and genomic characterization uncovers novel biology.</title>
        <authorList>
            <person name="Wiegand S."/>
            <person name="Jogler M."/>
            <person name="Boedeker C."/>
            <person name="Pinto D."/>
            <person name="Vollmers J."/>
            <person name="Rivas-Marin E."/>
            <person name="Kohn T."/>
            <person name="Peeters S.H."/>
            <person name="Heuer A."/>
            <person name="Rast P."/>
            <person name="Oberbeckmann S."/>
            <person name="Bunk B."/>
            <person name="Jeske O."/>
            <person name="Meyerdierks A."/>
            <person name="Storesund J.E."/>
            <person name="Kallscheuer N."/>
            <person name="Luecker S."/>
            <person name="Lage O.M."/>
            <person name="Pohl T."/>
            <person name="Merkel B.J."/>
            <person name="Hornburger P."/>
            <person name="Mueller R.-W."/>
            <person name="Bruemmer F."/>
            <person name="Labrenz M."/>
            <person name="Spormann A.M."/>
            <person name="Op den Camp H."/>
            <person name="Overmann J."/>
            <person name="Amann R."/>
            <person name="Jetten M.S.M."/>
            <person name="Mascher T."/>
            <person name="Medema M.H."/>
            <person name="Devos D.P."/>
            <person name="Kaster A.-K."/>
            <person name="Ovreas L."/>
            <person name="Rohde M."/>
            <person name="Galperin M.Y."/>
            <person name="Jogler C."/>
        </authorList>
    </citation>
    <scope>NUCLEOTIDE SEQUENCE [LARGE SCALE GENOMIC DNA]</scope>
    <source>
        <strain evidence="2 3">ETA_A1</strain>
    </source>
</reference>
<keyword evidence="1" id="KW-0732">Signal</keyword>
<feature type="chain" id="PRO_5021757306" description="TIGR03067 domain-containing protein" evidence="1">
    <location>
        <begin position="21"/>
        <end position="143"/>
    </location>
</feature>
<protein>
    <recommendedName>
        <fullName evidence="4">TIGR03067 domain-containing protein</fullName>
    </recommendedName>
</protein>
<evidence type="ECO:0000313" key="2">
    <source>
        <dbReference type="EMBL" id="QDU23391.1"/>
    </source>
</evidence>
<dbReference type="KEGG" id="uli:ETAA1_53910"/>
<keyword evidence="3" id="KW-1185">Reference proteome</keyword>
<dbReference type="RefSeq" id="WP_145243623.1">
    <property type="nucleotide sequence ID" value="NZ_CP036273.1"/>
</dbReference>
<evidence type="ECO:0000256" key="1">
    <source>
        <dbReference type="SAM" id="SignalP"/>
    </source>
</evidence>
<dbReference type="AlphaFoldDB" id="A0A517Y0W6"/>
<name>A0A517Y0W6_9BACT</name>
<evidence type="ECO:0008006" key="4">
    <source>
        <dbReference type="Google" id="ProtNLM"/>
    </source>
</evidence>
<dbReference type="InterPro" id="IPR017504">
    <property type="entry name" value="CHP03067_Planctomycetes"/>
</dbReference>
<accession>A0A517Y0W6</accession>
<dbReference type="NCBIfam" id="TIGR03067">
    <property type="entry name" value="Planc_TIGR03067"/>
    <property type="match status" value="1"/>
</dbReference>
<proteinExistence type="predicted"/>
<gene>
    <name evidence="2" type="ORF">ETAA1_53910</name>
</gene>